<feature type="compositionally biased region" description="Basic and acidic residues" evidence="1">
    <location>
        <begin position="196"/>
        <end position="206"/>
    </location>
</feature>
<comment type="caution">
    <text evidence="4">The sequence shown here is derived from an EMBL/GenBank/DDBJ whole genome shotgun (WGS) entry which is preliminary data.</text>
</comment>
<dbReference type="Proteomes" id="UP001596524">
    <property type="component" value="Unassembled WGS sequence"/>
</dbReference>
<accession>A0ABW2N0C5</accession>
<feature type="chain" id="PRO_5045575281" evidence="3">
    <location>
        <begin position="26"/>
        <end position="206"/>
    </location>
</feature>
<keyword evidence="5" id="KW-1185">Reference proteome</keyword>
<keyword evidence="2" id="KW-1133">Transmembrane helix</keyword>
<keyword evidence="3" id="KW-0732">Signal</keyword>
<keyword evidence="2" id="KW-0812">Transmembrane</keyword>
<evidence type="ECO:0000313" key="5">
    <source>
        <dbReference type="Proteomes" id="UP001596524"/>
    </source>
</evidence>
<sequence length="206" mass="21261">MADPQRSRRTFGPVVLLGLASAALAAVAGTKPWLEVEPPGGECPTVPGVDYAALELGSPLAGALSLVVLAAWGVVLVSRGRFRRAVAALAVVASAGYLVTAIEAYSSLKDSARREAVEAGAAPWRDCSAVSVWMNNDWWPAALLAGVLCVTAAVAAVVLVPSWPEMGSKYDAPAGARATGEARPTDAPESNIDIWKALDEGRDPTA</sequence>
<keyword evidence="2" id="KW-0472">Membrane</keyword>
<feature type="signal peptide" evidence="3">
    <location>
        <begin position="1"/>
        <end position="25"/>
    </location>
</feature>
<feature type="transmembrane region" description="Helical" evidence="2">
    <location>
        <begin position="60"/>
        <end position="78"/>
    </location>
</feature>
<dbReference type="InterPro" id="IPR019051">
    <property type="entry name" value="Trp_biosyn_TM_oprn/chp"/>
</dbReference>
<proteinExistence type="predicted"/>
<dbReference type="Pfam" id="PF09534">
    <property type="entry name" value="Trp_oprn_chp"/>
    <property type="match status" value="1"/>
</dbReference>
<protein>
    <submittedName>
        <fullName evidence="4">Trp biosynthesis-associated membrane protein</fullName>
    </submittedName>
</protein>
<feature type="transmembrane region" description="Helical" evidence="2">
    <location>
        <begin position="138"/>
        <end position="160"/>
    </location>
</feature>
<evidence type="ECO:0000313" key="4">
    <source>
        <dbReference type="EMBL" id="MFC7359500.1"/>
    </source>
</evidence>
<evidence type="ECO:0000256" key="2">
    <source>
        <dbReference type="SAM" id="Phobius"/>
    </source>
</evidence>
<dbReference type="EMBL" id="JBHTCH010000004">
    <property type="protein sequence ID" value="MFC7359500.1"/>
    <property type="molecule type" value="Genomic_DNA"/>
</dbReference>
<evidence type="ECO:0000256" key="3">
    <source>
        <dbReference type="SAM" id="SignalP"/>
    </source>
</evidence>
<feature type="region of interest" description="Disordered" evidence="1">
    <location>
        <begin position="173"/>
        <end position="206"/>
    </location>
</feature>
<dbReference type="RefSeq" id="WP_255889600.1">
    <property type="nucleotide sequence ID" value="NZ_JAFMZM010000002.1"/>
</dbReference>
<reference evidence="5" key="1">
    <citation type="journal article" date="2019" name="Int. J. Syst. Evol. Microbiol.">
        <title>The Global Catalogue of Microorganisms (GCM) 10K type strain sequencing project: providing services to taxonomists for standard genome sequencing and annotation.</title>
        <authorList>
            <consortium name="The Broad Institute Genomics Platform"/>
            <consortium name="The Broad Institute Genome Sequencing Center for Infectious Disease"/>
            <person name="Wu L."/>
            <person name="Ma J."/>
        </authorList>
    </citation>
    <scope>NUCLEOTIDE SEQUENCE [LARGE SCALE GENOMIC DNA]</scope>
    <source>
        <strain evidence="5">FCH27</strain>
    </source>
</reference>
<organism evidence="4 5">
    <name type="scientific">Nocardioides astragali</name>
    <dbReference type="NCBI Taxonomy" id="1776736"/>
    <lineage>
        <taxon>Bacteria</taxon>
        <taxon>Bacillati</taxon>
        <taxon>Actinomycetota</taxon>
        <taxon>Actinomycetes</taxon>
        <taxon>Propionibacteriales</taxon>
        <taxon>Nocardioidaceae</taxon>
        <taxon>Nocardioides</taxon>
    </lineage>
</organism>
<gene>
    <name evidence="4" type="ORF">ACFQO6_04400</name>
</gene>
<feature type="transmembrane region" description="Helical" evidence="2">
    <location>
        <begin position="85"/>
        <end position="105"/>
    </location>
</feature>
<evidence type="ECO:0000256" key="1">
    <source>
        <dbReference type="SAM" id="MobiDB-lite"/>
    </source>
</evidence>
<name>A0ABW2N0C5_9ACTN</name>